<feature type="signal peptide" evidence="2">
    <location>
        <begin position="1"/>
        <end position="24"/>
    </location>
</feature>
<evidence type="ECO:0000313" key="4">
    <source>
        <dbReference type="RefSeq" id="XP_030983075.1"/>
    </source>
</evidence>
<evidence type="ECO:0000313" key="3">
    <source>
        <dbReference type="Proteomes" id="UP000515153"/>
    </source>
</evidence>
<dbReference type="KEGG" id="pgri:PgNI_05724"/>
<keyword evidence="3" id="KW-1185">Reference proteome</keyword>
<reference evidence="4" key="2">
    <citation type="submission" date="2019-10" db="EMBL/GenBank/DDBJ databases">
        <authorList>
            <consortium name="NCBI Genome Project"/>
        </authorList>
    </citation>
    <scope>NUCLEOTIDE SEQUENCE</scope>
    <source>
        <strain evidence="4">NI907</strain>
    </source>
</reference>
<proteinExistence type="predicted"/>
<feature type="region of interest" description="Disordered" evidence="1">
    <location>
        <begin position="119"/>
        <end position="144"/>
    </location>
</feature>
<sequence length="144" mass="15311">MQYSTLISSFLISLGAAAPQYVLGGRDEQPGGTIQFQIDEYTATSNTLINIPGKKTLDRPVTVIGCGIVAIKAIDDQDAISCKAIDANGQEVGQFGAGIPQMMDDGKKVTIHEIQCTMTDGSASPRRDGSASPKGRLRLLRLSR</sequence>
<reference evidence="3 4" key="1">
    <citation type="journal article" date="2019" name="Mol. Biol. Evol.">
        <title>Blast fungal genomes show frequent chromosomal changes, gene gains and losses, and effector gene turnover.</title>
        <authorList>
            <person name="Gomez Luciano L.B."/>
            <person name="Jason Tsai I."/>
            <person name="Chuma I."/>
            <person name="Tosa Y."/>
            <person name="Chen Y.H."/>
            <person name="Li J.Y."/>
            <person name="Li M.Y."/>
            <person name="Jade Lu M.Y."/>
            <person name="Nakayashiki H."/>
            <person name="Li W.H."/>
        </authorList>
    </citation>
    <scope>NUCLEOTIDE SEQUENCE [LARGE SCALE GENOMIC DNA]</scope>
    <source>
        <strain evidence="3 4">NI907</strain>
    </source>
</reference>
<feature type="compositionally biased region" description="Basic residues" evidence="1">
    <location>
        <begin position="135"/>
        <end position="144"/>
    </location>
</feature>
<keyword evidence="2" id="KW-0732">Signal</keyword>
<reference evidence="4" key="3">
    <citation type="submission" date="2025-08" db="UniProtKB">
        <authorList>
            <consortium name="RefSeq"/>
        </authorList>
    </citation>
    <scope>IDENTIFICATION</scope>
    <source>
        <strain evidence="4">NI907</strain>
    </source>
</reference>
<feature type="chain" id="PRO_5027739779" evidence="2">
    <location>
        <begin position="25"/>
        <end position="144"/>
    </location>
</feature>
<dbReference type="RefSeq" id="XP_030983075.1">
    <property type="nucleotide sequence ID" value="XM_031125755.1"/>
</dbReference>
<dbReference type="Proteomes" id="UP000515153">
    <property type="component" value="Chromosome I"/>
</dbReference>
<evidence type="ECO:0000256" key="1">
    <source>
        <dbReference type="SAM" id="MobiDB-lite"/>
    </source>
</evidence>
<evidence type="ECO:0000256" key="2">
    <source>
        <dbReference type="SAM" id="SignalP"/>
    </source>
</evidence>
<accession>A0A6P8B7D6</accession>
<dbReference type="GeneID" id="41960664"/>
<dbReference type="AlphaFoldDB" id="A0A6P8B7D6"/>
<name>A0A6P8B7D6_PYRGI</name>
<organism evidence="3 4">
    <name type="scientific">Pyricularia grisea</name>
    <name type="common">Crabgrass-specific blast fungus</name>
    <name type="synonym">Magnaporthe grisea</name>
    <dbReference type="NCBI Taxonomy" id="148305"/>
    <lineage>
        <taxon>Eukaryota</taxon>
        <taxon>Fungi</taxon>
        <taxon>Dikarya</taxon>
        <taxon>Ascomycota</taxon>
        <taxon>Pezizomycotina</taxon>
        <taxon>Sordariomycetes</taxon>
        <taxon>Sordariomycetidae</taxon>
        <taxon>Magnaporthales</taxon>
        <taxon>Pyriculariaceae</taxon>
        <taxon>Pyricularia</taxon>
    </lineage>
</organism>
<protein>
    <submittedName>
        <fullName evidence="4">Uncharacterized protein</fullName>
    </submittedName>
</protein>
<dbReference type="OrthoDB" id="5226596at2759"/>
<gene>
    <name evidence="4" type="ORF">PgNI_05724</name>
</gene>